<dbReference type="GO" id="GO:0005886">
    <property type="term" value="C:plasma membrane"/>
    <property type="evidence" value="ECO:0007669"/>
    <property type="project" value="UniProtKB-SubCell"/>
</dbReference>
<protein>
    <submittedName>
        <fullName evidence="11">Thiol:disulfide interchange protein DsbD</fullName>
    </submittedName>
</protein>
<feature type="transmembrane region" description="Helical" evidence="8">
    <location>
        <begin position="285"/>
        <end position="307"/>
    </location>
</feature>
<dbReference type="NCBIfam" id="NF001419">
    <property type="entry name" value="PRK00293.1"/>
    <property type="match status" value="1"/>
</dbReference>
<dbReference type="PANTHER" id="PTHR32234:SF0">
    <property type="entry name" value="THIOL:DISULFIDE INTERCHANGE PROTEIN DSBD"/>
    <property type="match status" value="1"/>
</dbReference>
<evidence type="ECO:0000256" key="3">
    <source>
        <dbReference type="ARBA" id="ARBA00022692"/>
    </source>
</evidence>
<feature type="transmembrane region" description="Helical" evidence="8">
    <location>
        <begin position="205"/>
        <end position="232"/>
    </location>
</feature>
<reference evidence="11 12" key="1">
    <citation type="submission" date="2019-03" db="EMBL/GenBank/DDBJ databases">
        <title>Genomic Encyclopedia of Type Strains, Phase IV (KMG-IV): sequencing the most valuable type-strain genomes for metagenomic binning, comparative biology and taxonomic classification.</title>
        <authorList>
            <person name="Goeker M."/>
        </authorList>
    </citation>
    <scope>NUCLEOTIDE SEQUENCE [LARGE SCALE GENOMIC DNA]</scope>
    <source>
        <strain evidence="11 12">DSM 18401</strain>
    </source>
</reference>
<keyword evidence="5 8" id="KW-1133">Transmembrane helix</keyword>
<feature type="signal peptide" evidence="9">
    <location>
        <begin position="1"/>
        <end position="28"/>
    </location>
</feature>
<dbReference type="SUPFAM" id="SSF74863">
    <property type="entry name" value="Thiol:disulfide interchange protein DsbD, N-terminal domain (DsbD-alpha)"/>
    <property type="match status" value="1"/>
</dbReference>
<organism evidence="11 12">
    <name type="scientific">Shinella granuli</name>
    <dbReference type="NCBI Taxonomy" id="323621"/>
    <lineage>
        <taxon>Bacteria</taxon>
        <taxon>Pseudomonadati</taxon>
        <taxon>Pseudomonadota</taxon>
        <taxon>Alphaproteobacteria</taxon>
        <taxon>Hyphomicrobiales</taxon>
        <taxon>Rhizobiaceae</taxon>
        <taxon>Shinella</taxon>
    </lineage>
</organism>
<evidence type="ECO:0000256" key="7">
    <source>
        <dbReference type="ARBA" id="ARBA00023284"/>
    </source>
</evidence>
<evidence type="ECO:0000256" key="1">
    <source>
        <dbReference type="ARBA" id="ARBA00004651"/>
    </source>
</evidence>
<dbReference type="InterPro" id="IPR036249">
    <property type="entry name" value="Thioredoxin-like_sf"/>
</dbReference>
<keyword evidence="6 8" id="KW-0472">Membrane</keyword>
<dbReference type="Pfam" id="PF11412">
    <property type="entry name" value="DsbD_N"/>
    <property type="match status" value="1"/>
</dbReference>
<feature type="transmembrane region" description="Helical" evidence="8">
    <location>
        <begin position="253"/>
        <end position="273"/>
    </location>
</feature>
<keyword evidence="9" id="KW-0732">Signal</keyword>
<dbReference type="GO" id="GO:0015035">
    <property type="term" value="F:protein-disulfide reductase activity"/>
    <property type="evidence" value="ECO:0007669"/>
    <property type="project" value="TreeGrafter"/>
</dbReference>
<evidence type="ECO:0000256" key="5">
    <source>
        <dbReference type="ARBA" id="ARBA00022989"/>
    </source>
</evidence>
<dbReference type="PROSITE" id="PS00194">
    <property type="entry name" value="THIOREDOXIN_1"/>
    <property type="match status" value="1"/>
</dbReference>
<dbReference type="InterPro" id="IPR013766">
    <property type="entry name" value="Thioredoxin_domain"/>
</dbReference>
<feature type="transmembrane region" description="Helical" evidence="8">
    <location>
        <begin position="328"/>
        <end position="357"/>
    </location>
</feature>
<comment type="caution">
    <text evidence="11">The sequence shown here is derived from an EMBL/GenBank/DDBJ whole genome shotgun (WGS) entry which is preliminary data.</text>
</comment>
<dbReference type="InterPro" id="IPR017937">
    <property type="entry name" value="Thioredoxin_CS"/>
</dbReference>
<dbReference type="SUPFAM" id="SSF52833">
    <property type="entry name" value="Thioredoxin-like"/>
    <property type="match status" value="1"/>
</dbReference>
<feature type="transmembrane region" description="Helical" evidence="8">
    <location>
        <begin position="428"/>
        <end position="449"/>
    </location>
</feature>
<evidence type="ECO:0000313" key="11">
    <source>
        <dbReference type="EMBL" id="TCN35952.1"/>
    </source>
</evidence>
<keyword evidence="12" id="KW-1185">Reference proteome</keyword>
<gene>
    <name evidence="11" type="ORF">EV665_12522</name>
</gene>
<evidence type="ECO:0000256" key="8">
    <source>
        <dbReference type="SAM" id="Phobius"/>
    </source>
</evidence>
<dbReference type="Gene3D" id="2.60.40.1250">
    <property type="entry name" value="Thiol:disulfide interchange protein DsbD, N-terminal domain"/>
    <property type="match status" value="1"/>
</dbReference>
<comment type="subcellular location">
    <subcellularLocation>
        <location evidence="1">Cell membrane</location>
        <topology evidence="1">Multi-pass membrane protein</topology>
    </subcellularLocation>
</comment>
<evidence type="ECO:0000259" key="10">
    <source>
        <dbReference type="PROSITE" id="PS51352"/>
    </source>
</evidence>
<dbReference type="PROSITE" id="PS51352">
    <property type="entry name" value="THIOREDOXIN_2"/>
    <property type="match status" value="1"/>
</dbReference>
<keyword evidence="2" id="KW-1003">Cell membrane</keyword>
<proteinExistence type="predicted"/>
<dbReference type="Gene3D" id="3.40.30.10">
    <property type="entry name" value="Glutaredoxin"/>
    <property type="match status" value="1"/>
</dbReference>
<feature type="transmembrane region" description="Helical" evidence="8">
    <location>
        <begin position="461"/>
        <end position="481"/>
    </location>
</feature>
<keyword evidence="3 8" id="KW-0812">Transmembrane</keyword>
<dbReference type="InterPro" id="IPR003834">
    <property type="entry name" value="Cyt_c_assmbl_TM_dom"/>
</dbReference>
<dbReference type="PANTHER" id="PTHR32234">
    <property type="entry name" value="THIOL:DISULFIDE INTERCHANGE PROTEIN DSBD"/>
    <property type="match status" value="1"/>
</dbReference>
<dbReference type="InterPro" id="IPR036929">
    <property type="entry name" value="DsbDN_sf"/>
</dbReference>
<keyword evidence="4" id="KW-0201">Cytochrome c-type biogenesis</keyword>
<feature type="domain" description="Thioredoxin" evidence="10">
    <location>
        <begin position="479"/>
        <end position="622"/>
    </location>
</feature>
<feature type="chain" id="PRO_5020245788" evidence="9">
    <location>
        <begin position="29"/>
        <end position="629"/>
    </location>
</feature>
<feature type="transmembrane region" description="Helical" evidence="8">
    <location>
        <begin position="405"/>
        <end position="422"/>
    </location>
</feature>
<evidence type="ECO:0000256" key="9">
    <source>
        <dbReference type="SAM" id="SignalP"/>
    </source>
</evidence>
<keyword evidence="7" id="KW-0676">Redox-active center</keyword>
<evidence type="ECO:0000313" key="12">
    <source>
        <dbReference type="Proteomes" id="UP000295351"/>
    </source>
</evidence>
<dbReference type="GO" id="GO:0017004">
    <property type="term" value="P:cytochrome complex assembly"/>
    <property type="evidence" value="ECO:0007669"/>
    <property type="project" value="UniProtKB-KW"/>
</dbReference>
<dbReference type="EMBL" id="SLVX01000025">
    <property type="protein sequence ID" value="TCN35952.1"/>
    <property type="molecule type" value="Genomic_DNA"/>
</dbReference>
<accession>A0A4R2C986</accession>
<dbReference type="GO" id="GO:0045454">
    <property type="term" value="P:cell redox homeostasis"/>
    <property type="evidence" value="ECO:0007669"/>
    <property type="project" value="TreeGrafter"/>
</dbReference>
<feature type="transmembrane region" description="Helical" evidence="8">
    <location>
        <begin position="363"/>
        <end position="384"/>
    </location>
</feature>
<name>A0A4R2C986_SHIGR</name>
<dbReference type="Proteomes" id="UP000295351">
    <property type="component" value="Unassembled WGS sequence"/>
</dbReference>
<evidence type="ECO:0000256" key="2">
    <source>
        <dbReference type="ARBA" id="ARBA00022475"/>
    </source>
</evidence>
<evidence type="ECO:0000256" key="4">
    <source>
        <dbReference type="ARBA" id="ARBA00022748"/>
    </source>
</evidence>
<evidence type="ECO:0000256" key="6">
    <source>
        <dbReference type="ARBA" id="ARBA00023136"/>
    </source>
</evidence>
<dbReference type="Pfam" id="PF13899">
    <property type="entry name" value="Thioredoxin_7"/>
    <property type="match status" value="1"/>
</dbReference>
<dbReference type="InterPro" id="IPR028250">
    <property type="entry name" value="DsbDN"/>
</dbReference>
<sequence>MPSRTVWSVILAAMIMAFAALSITPASAQVTSSGGMPLPVDQAFKLSATRQNDGSVQIRWTIAPGYYLYQDKFSFARSGSDLPVPELQGNGQSKDDPTFGPSTVFHDHVAAVLPLDASASAPLEVRYQGCQDHGICYPPIVRHVDATTLAVTDPEERAPATQANEWTTPAVTTPASGPATGNETGISIAADNGGMIGSLLKDGGVAMVLASFMLFGVLLAFTPCVFPMYPILAGAIARQGESVTALRGFTLSLAYVLAMASALGLLGVAAAWSGQNLQMALQSPLAIGAVSVLFVVLALSMFGLFELQLPSAWVNAIGRLGQGNRGSLASAGLLGFTSALIVGPCVTAPLAGALIYIAQTGDVALGAASLFALGLGKGIPLIAFGTLGPKALPKAGAWMTVVRQAFGFVFVATAIWMVSRIIPAEAGLALWALFAIGLAVWLGAFDTIGPDASGRRRAAKAAGIAAALYGIVLAVGAASGAGDPFRPLANLAAGTGGAPGSSEALAFRSAGTPAELQTEIAGRNGKPSLLYVTADWCVTCAVIDRSVLSDPAVQSTLARFNLIKLDVSGNTPEQRQIMQGLQVVGPPTMIFVDPEGREATGTRLVGDVTKATLQASVEQIGSDKTGTVR</sequence>
<dbReference type="AlphaFoldDB" id="A0A4R2C986"/>
<dbReference type="Pfam" id="PF02683">
    <property type="entry name" value="DsbD_TM"/>
    <property type="match status" value="1"/>
</dbReference>